<evidence type="ECO:0000313" key="1">
    <source>
        <dbReference type="EMBL" id="KAG9478941.1"/>
    </source>
</evidence>
<gene>
    <name evidence="1" type="ORF">GDO78_012551</name>
</gene>
<dbReference type="Proteomes" id="UP000770717">
    <property type="component" value="Unassembled WGS sequence"/>
</dbReference>
<reference evidence="1" key="1">
    <citation type="thesis" date="2020" institute="ProQuest LLC" country="789 East Eisenhower Parkway, Ann Arbor, MI, USA">
        <title>Comparative Genomics and Chromosome Evolution.</title>
        <authorList>
            <person name="Mudd A.B."/>
        </authorList>
    </citation>
    <scope>NUCLEOTIDE SEQUENCE</scope>
    <source>
        <strain evidence="1">HN-11 Male</strain>
        <tissue evidence="1">Kidney and liver</tissue>
    </source>
</reference>
<comment type="caution">
    <text evidence="1">The sequence shown here is derived from an EMBL/GenBank/DDBJ whole genome shotgun (WGS) entry which is preliminary data.</text>
</comment>
<dbReference type="AlphaFoldDB" id="A0A8J6K4J2"/>
<name>A0A8J6K4J2_ELECQ</name>
<organism evidence="1 2">
    <name type="scientific">Eleutherodactylus coqui</name>
    <name type="common">Puerto Rican coqui</name>
    <dbReference type="NCBI Taxonomy" id="57060"/>
    <lineage>
        <taxon>Eukaryota</taxon>
        <taxon>Metazoa</taxon>
        <taxon>Chordata</taxon>
        <taxon>Craniata</taxon>
        <taxon>Vertebrata</taxon>
        <taxon>Euteleostomi</taxon>
        <taxon>Amphibia</taxon>
        <taxon>Batrachia</taxon>
        <taxon>Anura</taxon>
        <taxon>Neobatrachia</taxon>
        <taxon>Hyloidea</taxon>
        <taxon>Eleutherodactylidae</taxon>
        <taxon>Eleutherodactylinae</taxon>
        <taxon>Eleutherodactylus</taxon>
        <taxon>Eleutherodactylus</taxon>
    </lineage>
</organism>
<accession>A0A8J6K4J2</accession>
<protein>
    <submittedName>
        <fullName evidence="1">Uncharacterized protein</fullName>
    </submittedName>
</protein>
<sequence length="83" mass="9861">MYHNPCLITTKQNKNRNEKRIKTTWEMDQYHLNLLSENHRTVKTKGPTTESLSLLLLDTARVITVLLKSMVPHFQRHVRISKY</sequence>
<keyword evidence="2" id="KW-1185">Reference proteome</keyword>
<dbReference type="EMBL" id="WNTK01000008">
    <property type="protein sequence ID" value="KAG9478941.1"/>
    <property type="molecule type" value="Genomic_DNA"/>
</dbReference>
<evidence type="ECO:0000313" key="2">
    <source>
        <dbReference type="Proteomes" id="UP000770717"/>
    </source>
</evidence>
<proteinExistence type="predicted"/>